<sequence length="101" mass="11733">MSDKVKIDANPIMMEECMQAYKDGNIKEGRRLIKEFLQAIEDSGQDHCSCSEPCMYHGKCKECVLQHRGGRDHLPYCFRDMVNERIEKLSALTEHSLKDRI</sequence>
<evidence type="ECO:0000313" key="2">
    <source>
        <dbReference type="Proteomes" id="UP000601171"/>
    </source>
</evidence>
<dbReference type="Proteomes" id="UP000601171">
    <property type="component" value="Unassembled WGS sequence"/>
</dbReference>
<name>A0A926EV26_9FIRM</name>
<gene>
    <name evidence="1" type="ORF">H8707_00710</name>
</gene>
<protein>
    <submittedName>
        <fullName evidence="1">LPS biosynthesis protein</fullName>
    </submittedName>
</protein>
<proteinExistence type="predicted"/>
<evidence type="ECO:0000313" key="1">
    <source>
        <dbReference type="EMBL" id="MBC8586765.1"/>
    </source>
</evidence>
<accession>A0A926EV26</accession>
<dbReference type="AlphaFoldDB" id="A0A926EV26"/>
<comment type="caution">
    <text evidence="1">The sequence shown here is derived from an EMBL/GenBank/DDBJ whole genome shotgun (WGS) entry which is preliminary data.</text>
</comment>
<dbReference type="RefSeq" id="WP_262428229.1">
    <property type="nucleotide sequence ID" value="NZ_JACRTG010000003.1"/>
</dbReference>
<keyword evidence="2" id="KW-1185">Reference proteome</keyword>
<dbReference type="EMBL" id="JACRTG010000003">
    <property type="protein sequence ID" value="MBC8586765.1"/>
    <property type="molecule type" value="Genomic_DNA"/>
</dbReference>
<reference evidence="1" key="1">
    <citation type="submission" date="2020-08" db="EMBL/GenBank/DDBJ databases">
        <title>Genome public.</title>
        <authorList>
            <person name="Liu C."/>
            <person name="Sun Q."/>
        </authorList>
    </citation>
    <scope>NUCLEOTIDE SEQUENCE</scope>
    <source>
        <strain evidence="1">BX21</strain>
    </source>
</reference>
<organism evidence="1 2">
    <name type="scientific">Paratissierella segnis</name>
    <dbReference type="NCBI Taxonomy" id="2763679"/>
    <lineage>
        <taxon>Bacteria</taxon>
        <taxon>Bacillati</taxon>
        <taxon>Bacillota</taxon>
        <taxon>Tissierellia</taxon>
        <taxon>Tissierellales</taxon>
        <taxon>Tissierellaceae</taxon>
        <taxon>Paratissierella</taxon>
    </lineage>
</organism>